<evidence type="ECO:0000313" key="3">
    <source>
        <dbReference type="Proteomes" id="UP000078046"/>
    </source>
</evidence>
<accession>A0A177ARL8</accession>
<keyword evidence="1" id="KW-0732">Signal</keyword>
<proteinExistence type="predicted"/>
<feature type="signal peptide" evidence="1">
    <location>
        <begin position="1"/>
        <end position="19"/>
    </location>
</feature>
<feature type="chain" id="PRO_5008056666" description="DUF4476 domain-containing protein" evidence="1">
    <location>
        <begin position="20"/>
        <end position="144"/>
    </location>
</feature>
<evidence type="ECO:0000256" key="1">
    <source>
        <dbReference type="SAM" id="SignalP"/>
    </source>
</evidence>
<dbReference type="AlphaFoldDB" id="A0A177ARL8"/>
<name>A0A177ARL8_9BILA</name>
<evidence type="ECO:0000313" key="2">
    <source>
        <dbReference type="EMBL" id="OAF64162.1"/>
    </source>
</evidence>
<sequence length="144" mass="16800">MYSIYRLIILLSIVSIGLKCQKSISSVIKAIKHLKQELSRKEIETYKKYYVDRKLYNGIVETRLSMILSVKELSKEQTDLMVNELTFGYVSPLHVLFFSDNCYAQIMVALESNNGTIRNILKDFEYDNKLTNEKLMETYKHLAS</sequence>
<reference evidence="2 3" key="1">
    <citation type="submission" date="2016-04" db="EMBL/GenBank/DDBJ databases">
        <title>The genome of Intoshia linei affirms orthonectids as highly simplified spiralians.</title>
        <authorList>
            <person name="Mikhailov K.V."/>
            <person name="Slusarev G.S."/>
            <person name="Nikitin M.A."/>
            <person name="Logacheva M.D."/>
            <person name="Penin A."/>
            <person name="Aleoshin V."/>
            <person name="Panchin Y.V."/>
        </authorList>
    </citation>
    <scope>NUCLEOTIDE SEQUENCE [LARGE SCALE GENOMIC DNA]</scope>
    <source>
        <strain evidence="2">Intl2013</strain>
        <tissue evidence="2">Whole animal</tissue>
    </source>
</reference>
<protein>
    <recommendedName>
        <fullName evidence="4">DUF4476 domain-containing protein</fullName>
    </recommendedName>
</protein>
<gene>
    <name evidence="2" type="ORF">A3Q56_08131</name>
</gene>
<dbReference type="OrthoDB" id="29563at2759"/>
<dbReference type="EMBL" id="LWCA01002066">
    <property type="protein sequence ID" value="OAF64162.1"/>
    <property type="molecule type" value="Genomic_DNA"/>
</dbReference>
<keyword evidence="3" id="KW-1185">Reference proteome</keyword>
<organism evidence="2 3">
    <name type="scientific">Intoshia linei</name>
    <dbReference type="NCBI Taxonomy" id="1819745"/>
    <lineage>
        <taxon>Eukaryota</taxon>
        <taxon>Metazoa</taxon>
        <taxon>Spiralia</taxon>
        <taxon>Lophotrochozoa</taxon>
        <taxon>Mesozoa</taxon>
        <taxon>Orthonectida</taxon>
        <taxon>Rhopaluridae</taxon>
        <taxon>Intoshia</taxon>
    </lineage>
</organism>
<comment type="caution">
    <text evidence="2">The sequence shown here is derived from an EMBL/GenBank/DDBJ whole genome shotgun (WGS) entry which is preliminary data.</text>
</comment>
<evidence type="ECO:0008006" key="4">
    <source>
        <dbReference type="Google" id="ProtNLM"/>
    </source>
</evidence>
<dbReference type="Proteomes" id="UP000078046">
    <property type="component" value="Unassembled WGS sequence"/>
</dbReference>